<organism evidence="1 2">
    <name type="scientific">Saccharopolyspora taberi</name>
    <dbReference type="NCBI Taxonomy" id="60895"/>
    <lineage>
        <taxon>Bacteria</taxon>
        <taxon>Bacillati</taxon>
        <taxon>Actinomycetota</taxon>
        <taxon>Actinomycetes</taxon>
        <taxon>Pseudonocardiales</taxon>
        <taxon>Pseudonocardiaceae</taxon>
        <taxon>Saccharopolyspora</taxon>
    </lineage>
</organism>
<gene>
    <name evidence="1" type="ORF">GCM10010470_01790</name>
</gene>
<reference evidence="1 2" key="1">
    <citation type="journal article" date="2019" name="Int. J. Syst. Evol. Microbiol.">
        <title>The Global Catalogue of Microorganisms (GCM) 10K type strain sequencing project: providing services to taxonomists for standard genome sequencing and annotation.</title>
        <authorList>
            <consortium name="The Broad Institute Genomics Platform"/>
            <consortium name="The Broad Institute Genome Sequencing Center for Infectious Disease"/>
            <person name="Wu L."/>
            <person name="Ma J."/>
        </authorList>
    </citation>
    <scope>NUCLEOTIDE SEQUENCE [LARGE SCALE GENOMIC DNA]</scope>
    <source>
        <strain evidence="1 2">JCM 9383</strain>
    </source>
</reference>
<evidence type="ECO:0000313" key="1">
    <source>
        <dbReference type="EMBL" id="GAA2773697.1"/>
    </source>
</evidence>
<dbReference type="Proteomes" id="UP001500979">
    <property type="component" value="Unassembled WGS sequence"/>
</dbReference>
<comment type="caution">
    <text evidence="1">The sequence shown here is derived from an EMBL/GenBank/DDBJ whole genome shotgun (WGS) entry which is preliminary data.</text>
</comment>
<keyword evidence="2" id="KW-1185">Reference proteome</keyword>
<dbReference type="RefSeq" id="WP_344677362.1">
    <property type="nucleotide sequence ID" value="NZ_BAAAUX010000001.1"/>
</dbReference>
<name>A0ABN3V0G7_9PSEU</name>
<protein>
    <submittedName>
        <fullName evidence="1">Uncharacterized protein</fullName>
    </submittedName>
</protein>
<dbReference type="EMBL" id="BAAAUX010000001">
    <property type="protein sequence ID" value="GAA2773697.1"/>
    <property type="molecule type" value="Genomic_DNA"/>
</dbReference>
<evidence type="ECO:0000313" key="2">
    <source>
        <dbReference type="Proteomes" id="UP001500979"/>
    </source>
</evidence>
<sequence>MTALSVLRCDHEGCDRTYIKAGSNPYLKQAAEVEGWWCGEDFDWCPQHIPAVEHEDEAEVRNAA</sequence>
<accession>A0ABN3V0G7</accession>
<proteinExistence type="predicted"/>